<dbReference type="SUPFAM" id="SSF56935">
    <property type="entry name" value="Porins"/>
    <property type="match status" value="1"/>
</dbReference>
<evidence type="ECO:0000256" key="13">
    <source>
        <dbReference type="ARBA" id="ARBA00023237"/>
    </source>
</evidence>
<dbReference type="Proteomes" id="UP000510721">
    <property type="component" value="Chromosome"/>
</dbReference>
<keyword evidence="17" id="KW-1185">Reference proteome</keyword>
<dbReference type="InterPro" id="IPR012910">
    <property type="entry name" value="Plug_dom"/>
</dbReference>
<dbReference type="PANTHER" id="PTHR32552">
    <property type="entry name" value="FERRICHROME IRON RECEPTOR-RELATED"/>
    <property type="match status" value="1"/>
</dbReference>
<dbReference type="InterPro" id="IPR037066">
    <property type="entry name" value="Plug_dom_sf"/>
</dbReference>
<evidence type="ECO:0000256" key="11">
    <source>
        <dbReference type="ARBA" id="ARBA00023136"/>
    </source>
</evidence>
<dbReference type="FunFam" id="2.170.130.10:FF:000001">
    <property type="entry name" value="Catecholate siderophore TonB-dependent receptor"/>
    <property type="match status" value="1"/>
</dbReference>
<evidence type="ECO:0000256" key="5">
    <source>
        <dbReference type="ARBA" id="ARBA00022496"/>
    </source>
</evidence>
<keyword evidence="7" id="KW-0732">Signal</keyword>
<dbReference type="Pfam" id="PF00593">
    <property type="entry name" value="TonB_dep_Rec_b-barrel"/>
    <property type="match status" value="1"/>
</dbReference>
<evidence type="ECO:0000256" key="4">
    <source>
        <dbReference type="ARBA" id="ARBA00022452"/>
    </source>
</evidence>
<keyword evidence="13 14" id="KW-0998">Cell outer membrane</keyword>
<reference evidence="16 17" key="1">
    <citation type="submission" date="2019-06" db="EMBL/GenBank/DDBJ databases">
        <title>Complete genome sequence of Ensifer mexicanus ITTG R7 isolated from nodules of Acacia angustissima (Mill.) Kuntze.</title>
        <authorList>
            <person name="Rincon-Rosales R."/>
            <person name="Rogel M.A."/>
            <person name="Guerrero G."/>
            <person name="Rincon-Molina C.I."/>
            <person name="Lopez-Lopez A."/>
            <person name="Martinez-Romero E."/>
        </authorList>
    </citation>
    <scope>NUCLEOTIDE SEQUENCE [LARGE SCALE GENOMIC DNA]</scope>
    <source>
        <strain evidence="16 17">ITTG R7</strain>
    </source>
</reference>
<keyword evidence="12 16" id="KW-0675">Receptor</keyword>
<dbReference type="InterPro" id="IPR000531">
    <property type="entry name" value="Beta-barrel_TonB"/>
</dbReference>
<keyword evidence="5" id="KW-0410">Iron transport</keyword>
<evidence type="ECO:0000256" key="7">
    <source>
        <dbReference type="ARBA" id="ARBA00022729"/>
    </source>
</evidence>
<name>A0A859QYW1_9HYPH</name>
<dbReference type="Gene3D" id="2.170.130.10">
    <property type="entry name" value="TonB-dependent receptor, plug domain"/>
    <property type="match status" value="1"/>
</dbReference>
<keyword evidence="4 14" id="KW-1134">Transmembrane beta strand</keyword>
<dbReference type="GO" id="GO:0038023">
    <property type="term" value="F:signaling receptor activity"/>
    <property type="evidence" value="ECO:0007669"/>
    <property type="project" value="InterPro"/>
</dbReference>
<keyword evidence="10 15" id="KW-0798">TonB box</keyword>
<evidence type="ECO:0000313" key="17">
    <source>
        <dbReference type="Proteomes" id="UP000510721"/>
    </source>
</evidence>
<evidence type="ECO:0000313" key="16">
    <source>
        <dbReference type="EMBL" id="QLL62568.1"/>
    </source>
</evidence>
<sequence length="741" mass="80207">MQSKGNGVRLKDVLAGGVAFAGLLIAGATQAQDGSATTLERLVVEGGASANGSPTGPVEGYVAKATATGSKTATPLTEIPQSVSVVGREELDDRAVVNKIDEALRYTPGVMAAPFGVDADTDWFYIRGFDASQTGVFLDGLSLSSYAFGNFQIDPFMLERIEVLKGPASVLYGGANPGGIINLISKRPLDEPLYYTEVGINSDGNAFTGLDVNDRLTEDGTIRYRLTGKIAGGDNYSDFSEDLRGFILPQLTYAPDDATNVTVFGLLQGLDQVHVGNGFLPYVGTVVDAPYGKIDRDAYFGEPDIDEGTYAQQMLGYEFKHDFDNGWTFSQNARYAHLHKHERNPYPYGYVGPGFGNVEPIGPDYLLNRIGFEATSRVDSFSIDNRAETDFDLGATNHTFLAGLDYKYYRLDHIGASGGATPISPTDPVYGVPQGPTAVYINQIFTQQQIGIYAQDQVRFGDGWLVTLNGRYDYVDTDLKNGATAWAGASNFGYDDGALSGRAGLAYEFDNGLTPYVSVATFFNPLVGSRDSNPDPAVTTLVPLKPEEGYQYETGIKYEPTFIDGLLTASVFEITKQNVQVTEPVLGLSTQLGEVRSRGVELEGKVNLDENWKVISAFSYTDLEITEDTNPSLLGKSPYLIPETQAALWLDYTVTSGAFEGVSLGAGVRYQGESWADAENTKKVPDATLVDAAIRYEKNDWAASLNVANLFDKEYVKGCQGLLTCGYGESRTITLKLSKTW</sequence>
<evidence type="ECO:0000256" key="10">
    <source>
        <dbReference type="ARBA" id="ARBA00023077"/>
    </source>
</evidence>
<evidence type="ECO:0000256" key="12">
    <source>
        <dbReference type="ARBA" id="ARBA00023170"/>
    </source>
</evidence>
<organism evidence="16 17">
    <name type="scientific">Sinorhizobium mexicanum</name>
    <dbReference type="NCBI Taxonomy" id="375549"/>
    <lineage>
        <taxon>Bacteria</taxon>
        <taxon>Pseudomonadati</taxon>
        <taxon>Pseudomonadota</taxon>
        <taxon>Alphaproteobacteria</taxon>
        <taxon>Hyphomicrobiales</taxon>
        <taxon>Rhizobiaceae</taxon>
        <taxon>Sinorhizobium/Ensifer group</taxon>
        <taxon>Sinorhizobium</taxon>
    </lineage>
</organism>
<proteinExistence type="inferred from homology"/>
<evidence type="ECO:0000256" key="15">
    <source>
        <dbReference type="RuleBase" id="RU003357"/>
    </source>
</evidence>
<evidence type="ECO:0000256" key="14">
    <source>
        <dbReference type="PROSITE-ProRule" id="PRU01360"/>
    </source>
</evidence>
<dbReference type="InterPro" id="IPR010105">
    <property type="entry name" value="TonB_sidphr_rcpt"/>
</dbReference>
<dbReference type="RefSeq" id="WP_180938464.1">
    <property type="nucleotide sequence ID" value="NZ_CP041238.1"/>
</dbReference>
<gene>
    <name evidence="16" type="ORF">FKV68_14530</name>
</gene>
<evidence type="ECO:0000256" key="6">
    <source>
        <dbReference type="ARBA" id="ARBA00022692"/>
    </source>
</evidence>
<evidence type="ECO:0000256" key="2">
    <source>
        <dbReference type="ARBA" id="ARBA00009810"/>
    </source>
</evidence>
<dbReference type="Gene3D" id="2.40.170.20">
    <property type="entry name" value="TonB-dependent receptor, beta-barrel domain"/>
    <property type="match status" value="1"/>
</dbReference>
<dbReference type="CDD" id="cd01347">
    <property type="entry name" value="ligand_gated_channel"/>
    <property type="match status" value="1"/>
</dbReference>
<dbReference type="GO" id="GO:0015891">
    <property type="term" value="P:siderophore transport"/>
    <property type="evidence" value="ECO:0007669"/>
    <property type="project" value="InterPro"/>
</dbReference>
<protein>
    <submittedName>
        <fullName evidence="16">TonB-dependent siderophore receptor</fullName>
    </submittedName>
</protein>
<evidence type="ECO:0000256" key="1">
    <source>
        <dbReference type="ARBA" id="ARBA00004571"/>
    </source>
</evidence>
<dbReference type="NCBIfam" id="TIGR01783">
    <property type="entry name" value="TonB-siderophor"/>
    <property type="match status" value="1"/>
</dbReference>
<dbReference type="EMBL" id="CP041238">
    <property type="protein sequence ID" value="QLL62568.1"/>
    <property type="molecule type" value="Genomic_DNA"/>
</dbReference>
<comment type="subcellular location">
    <subcellularLocation>
        <location evidence="1 14">Cell outer membrane</location>
        <topology evidence="1 14">Multi-pass membrane protein</topology>
    </subcellularLocation>
</comment>
<accession>A0A859QYW1</accession>
<dbReference type="Pfam" id="PF07715">
    <property type="entry name" value="Plug"/>
    <property type="match status" value="1"/>
</dbReference>
<evidence type="ECO:0000256" key="9">
    <source>
        <dbReference type="ARBA" id="ARBA00023065"/>
    </source>
</evidence>
<keyword evidence="6 14" id="KW-0812">Transmembrane</keyword>
<dbReference type="KEGG" id="emx:FKV68_14530"/>
<dbReference type="NCBIfam" id="NF010651">
    <property type="entry name" value="PRK14050.1"/>
    <property type="match status" value="1"/>
</dbReference>
<keyword evidence="11 14" id="KW-0472">Membrane</keyword>
<keyword evidence="8" id="KW-0408">Iron</keyword>
<comment type="similarity">
    <text evidence="2 14 15">Belongs to the TonB-dependent receptor family.</text>
</comment>
<dbReference type="InterPro" id="IPR039426">
    <property type="entry name" value="TonB-dep_rcpt-like"/>
</dbReference>
<dbReference type="InterPro" id="IPR036942">
    <property type="entry name" value="Beta-barrel_TonB_sf"/>
</dbReference>
<dbReference type="PANTHER" id="PTHR32552:SF68">
    <property type="entry name" value="FERRICHROME OUTER MEMBRANE TRANSPORTER_PHAGE RECEPTOR"/>
    <property type="match status" value="1"/>
</dbReference>
<dbReference type="GO" id="GO:0015344">
    <property type="term" value="F:siderophore uptake transmembrane transporter activity"/>
    <property type="evidence" value="ECO:0007669"/>
    <property type="project" value="TreeGrafter"/>
</dbReference>
<evidence type="ECO:0000256" key="3">
    <source>
        <dbReference type="ARBA" id="ARBA00022448"/>
    </source>
</evidence>
<evidence type="ECO:0000256" key="8">
    <source>
        <dbReference type="ARBA" id="ARBA00023004"/>
    </source>
</evidence>
<dbReference type="PROSITE" id="PS52016">
    <property type="entry name" value="TONB_DEPENDENT_REC_3"/>
    <property type="match status" value="1"/>
</dbReference>
<dbReference type="AlphaFoldDB" id="A0A859QYW1"/>
<keyword evidence="9" id="KW-0406">Ion transport</keyword>
<keyword evidence="3 14" id="KW-0813">Transport</keyword>
<dbReference type="GO" id="GO:0009279">
    <property type="term" value="C:cell outer membrane"/>
    <property type="evidence" value="ECO:0007669"/>
    <property type="project" value="UniProtKB-SubCell"/>
</dbReference>